<evidence type="ECO:0000256" key="2">
    <source>
        <dbReference type="ARBA" id="ARBA00022963"/>
    </source>
</evidence>
<protein>
    <submittedName>
        <fullName evidence="7">Patatin-like phospholipase family protein</fullName>
    </submittedName>
</protein>
<name>A0A8J6PWW7_9HYPH</name>
<feature type="short sequence motif" description="GXSXG" evidence="4">
    <location>
        <begin position="98"/>
        <end position="102"/>
    </location>
</feature>
<comment type="caution">
    <text evidence="7">The sequence shown here is derived from an EMBL/GenBank/DDBJ whole genome shotgun (WGS) entry which is preliminary data.</text>
</comment>
<comment type="caution">
    <text evidence="4">Lacks conserved residue(s) required for the propagation of feature annotation.</text>
</comment>
<dbReference type="GO" id="GO:0016787">
    <property type="term" value="F:hydrolase activity"/>
    <property type="evidence" value="ECO:0007669"/>
    <property type="project" value="UniProtKB-UniRule"/>
</dbReference>
<dbReference type="PANTHER" id="PTHR14226:SF78">
    <property type="entry name" value="SLR0060 PROTEIN"/>
    <property type="match status" value="1"/>
</dbReference>
<keyword evidence="8" id="KW-1185">Reference proteome</keyword>
<evidence type="ECO:0000256" key="3">
    <source>
        <dbReference type="ARBA" id="ARBA00023098"/>
    </source>
</evidence>
<reference evidence="7" key="1">
    <citation type="submission" date="2020-09" db="EMBL/GenBank/DDBJ databases">
        <title>Genome seq and assembly of Tianweitania sp.</title>
        <authorList>
            <person name="Chhetri G."/>
        </authorList>
    </citation>
    <scope>NUCLEOTIDE SEQUENCE</scope>
    <source>
        <strain evidence="7">Rool2</strain>
    </source>
</reference>
<gene>
    <name evidence="7" type="ORF">ICI42_13805</name>
</gene>
<feature type="short sequence motif" description="DGA/G" evidence="4">
    <location>
        <begin position="283"/>
        <end position="285"/>
    </location>
</feature>
<feature type="domain" description="PNPLA" evidence="6">
    <location>
        <begin position="56"/>
        <end position="296"/>
    </location>
</feature>
<feature type="chain" id="PRO_5035255750" evidence="5">
    <location>
        <begin position="22"/>
        <end position="478"/>
    </location>
</feature>
<feature type="signal peptide" evidence="5">
    <location>
        <begin position="1"/>
        <end position="21"/>
    </location>
</feature>
<dbReference type="InterPro" id="IPR002641">
    <property type="entry name" value="PNPLA_dom"/>
</dbReference>
<organism evidence="7 8">
    <name type="scientific">Oryzicola mucosus</name>
    <dbReference type="NCBI Taxonomy" id="2767425"/>
    <lineage>
        <taxon>Bacteria</taxon>
        <taxon>Pseudomonadati</taxon>
        <taxon>Pseudomonadota</taxon>
        <taxon>Alphaproteobacteria</taxon>
        <taxon>Hyphomicrobiales</taxon>
        <taxon>Phyllobacteriaceae</taxon>
        <taxon>Oryzicola</taxon>
    </lineage>
</organism>
<keyword evidence="2 4" id="KW-0442">Lipid degradation</keyword>
<evidence type="ECO:0000313" key="7">
    <source>
        <dbReference type="EMBL" id="MBD0415733.1"/>
    </source>
</evidence>
<proteinExistence type="predicted"/>
<dbReference type="PROSITE" id="PS51635">
    <property type="entry name" value="PNPLA"/>
    <property type="match status" value="1"/>
</dbReference>
<dbReference type="AlphaFoldDB" id="A0A8J6PWW7"/>
<dbReference type="EMBL" id="JACVVX010000004">
    <property type="protein sequence ID" value="MBD0415733.1"/>
    <property type="molecule type" value="Genomic_DNA"/>
</dbReference>
<dbReference type="Gene3D" id="3.40.1090.10">
    <property type="entry name" value="Cytosolic phospholipase A2 catalytic domain"/>
    <property type="match status" value="1"/>
</dbReference>
<evidence type="ECO:0000313" key="8">
    <source>
        <dbReference type="Proteomes" id="UP000643405"/>
    </source>
</evidence>
<accession>A0A8J6PWW7</accession>
<evidence type="ECO:0000259" key="6">
    <source>
        <dbReference type="PROSITE" id="PS51635"/>
    </source>
</evidence>
<evidence type="ECO:0000256" key="4">
    <source>
        <dbReference type="PROSITE-ProRule" id="PRU01161"/>
    </source>
</evidence>
<sequence>MMKGLRGAVIGSAMLLTGCVAMDVGPINTQTHLPQPPSPDFIPDSGDDGSTVIGLAFSGGGMRASAFSYGVLRALDDIVVDEKPSRRTLVDDIRMISGVSGGAITAAYFGYRGRDDYRDFDQRFLRQNAESSMRTSISPANLSRAWNGGVNDLDTFARWLDENLFNGATFSSFRWANAPIVWLSASDIYNRTPFLFTYDTFAALCSDLNALKLSDAVAASAAVPVVFTPVIITAKNPQCGYQQPAWLKTALRRDNVSLRLQAYAQALDSYQNKDNLNYIRLMDGGLTDNLGITGFVLERAASSTPHGPLSAEEAVRLRNFVLIVADAGRGQTAKWGSTMHGPGMMPLMGAVVETGMASSVRDELDALNFAVQEWSGKLVQYRCGLPLATVRKIRGTTAGWDCRDVHMVVERLAFNDLDPALEAKLNNVPTRLALPVEQIDELVEAGRKTVETSKIIQEVVSGVWPKGAPRPDVQLTND</sequence>
<keyword evidence="5" id="KW-0732">Signal</keyword>
<dbReference type="InterPro" id="IPR050301">
    <property type="entry name" value="NTE"/>
</dbReference>
<dbReference type="PANTHER" id="PTHR14226">
    <property type="entry name" value="NEUROPATHY TARGET ESTERASE/SWISS CHEESE D.MELANOGASTER"/>
    <property type="match status" value="1"/>
</dbReference>
<keyword evidence="1 4" id="KW-0378">Hydrolase</keyword>
<dbReference type="PROSITE" id="PS51257">
    <property type="entry name" value="PROKAR_LIPOPROTEIN"/>
    <property type="match status" value="1"/>
</dbReference>
<feature type="active site" description="Nucleophile" evidence="4">
    <location>
        <position position="100"/>
    </location>
</feature>
<dbReference type="SUPFAM" id="SSF52151">
    <property type="entry name" value="FabD/lysophospholipase-like"/>
    <property type="match status" value="1"/>
</dbReference>
<dbReference type="InterPro" id="IPR016035">
    <property type="entry name" value="Acyl_Trfase/lysoPLipase"/>
</dbReference>
<evidence type="ECO:0000256" key="1">
    <source>
        <dbReference type="ARBA" id="ARBA00022801"/>
    </source>
</evidence>
<dbReference type="Proteomes" id="UP000643405">
    <property type="component" value="Unassembled WGS sequence"/>
</dbReference>
<dbReference type="Pfam" id="PF01734">
    <property type="entry name" value="Patatin"/>
    <property type="match status" value="1"/>
</dbReference>
<feature type="active site" description="Proton acceptor" evidence="4">
    <location>
        <position position="283"/>
    </location>
</feature>
<keyword evidence="3 4" id="KW-0443">Lipid metabolism</keyword>
<evidence type="ECO:0000256" key="5">
    <source>
        <dbReference type="SAM" id="SignalP"/>
    </source>
</evidence>
<dbReference type="GO" id="GO:0016042">
    <property type="term" value="P:lipid catabolic process"/>
    <property type="evidence" value="ECO:0007669"/>
    <property type="project" value="UniProtKB-UniRule"/>
</dbReference>